<dbReference type="Gene3D" id="1.20.120.1770">
    <property type="match status" value="1"/>
</dbReference>
<keyword evidence="4" id="KW-0349">Heme</keyword>
<dbReference type="GO" id="GO:0140575">
    <property type="term" value="F:transmembrane monodehydroascorbate reductase activity"/>
    <property type="evidence" value="ECO:0007669"/>
    <property type="project" value="InterPro"/>
</dbReference>
<evidence type="ECO:0000256" key="10">
    <source>
        <dbReference type="ARBA" id="ARBA00023136"/>
    </source>
</evidence>
<dbReference type="InterPro" id="IPR045150">
    <property type="entry name" value="CYB561D1/2"/>
</dbReference>
<feature type="transmembrane region" description="Helical" evidence="11">
    <location>
        <begin position="185"/>
        <end position="208"/>
    </location>
</feature>
<dbReference type="InterPro" id="IPR006593">
    <property type="entry name" value="Cyt_b561/ferric_Rdtase_TM"/>
</dbReference>
<dbReference type="SMART" id="SM00665">
    <property type="entry name" value="B561"/>
    <property type="match status" value="1"/>
</dbReference>
<keyword evidence="6" id="KW-0479">Metal-binding</keyword>
<keyword evidence="9" id="KW-0408">Iron</keyword>
<evidence type="ECO:0000256" key="4">
    <source>
        <dbReference type="ARBA" id="ARBA00022617"/>
    </source>
</evidence>
<proteinExistence type="predicted"/>
<evidence type="ECO:0000256" key="6">
    <source>
        <dbReference type="ARBA" id="ARBA00022723"/>
    </source>
</evidence>
<keyword evidence="10 11" id="KW-0472">Membrane</keyword>
<evidence type="ECO:0000256" key="5">
    <source>
        <dbReference type="ARBA" id="ARBA00022692"/>
    </source>
</evidence>
<evidence type="ECO:0000256" key="8">
    <source>
        <dbReference type="ARBA" id="ARBA00022989"/>
    </source>
</evidence>
<feature type="transmembrane region" description="Helical" evidence="11">
    <location>
        <begin position="45"/>
        <end position="69"/>
    </location>
</feature>
<feature type="transmembrane region" description="Helical" evidence="11">
    <location>
        <begin position="157"/>
        <end position="179"/>
    </location>
</feature>
<name>A0A7S1KBC0_9ALVE</name>
<keyword evidence="3" id="KW-0813">Transport</keyword>
<evidence type="ECO:0000313" key="13">
    <source>
        <dbReference type="EMBL" id="CAD9068703.1"/>
    </source>
</evidence>
<dbReference type="EMBL" id="HBGB01040435">
    <property type="protein sequence ID" value="CAD9068703.1"/>
    <property type="molecule type" value="Transcribed_RNA"/>
</dbReference>
<sequence>MNDSSKRVKWKLNPSALRRYGGLCASCIGLTANLVIAAVEPNVSIFSGHVIGMASAVGLLLPLSLLSFTALRGATRDFSHAMLNAATVVAISIGFACIYYNKQINKKPHFTTYHSWVGLAAFLAMAAASMGGALYYYGRGFLPRSVSVVVKKVHRTAGWPVFFVGLAAMELAMYSGWTVKHPLLSAWWCWYMVVCLVPLLGAMLYVVVAKAPPVYIFVRDEEGKKAE</sequence>
<keyword evidence="5 11" id="KW-0812">Transmembrane</keyword>
<dbReference type="GO" id="GO:0046872">
    <property type="term" value="F:metal ion binding"/>
    <property type="evidence" value="ECO:0007669"/>
    <property type="project" value="UniProtKB-KW"/>
</dbReference>
<evidence type="ECO:0000256" key="7">
    <source>
        <dbReference type="ARBA" id="ARBA00022982"/>
    </source>
</evidence>
<organism evidence="13">
    <name type="scientific">Vitrella brassicaformis</name>
    <dbReference type="NCBI Taxonomy" id="1169539"/>
    <lineage>
        <taxon>Eukaryota</taxon>
        <taxon>Sar</taxon>
        <taxon>Alveolata</taxon>
        <taxon>Colpodellida</taxon>
        <taxon>Vitrellaceae</taxon>
        <taxon>Vitrella</taxon>
    </lineage>
</organism>
<gene>
    <name evidence="13" type="ORF">VBRA1451_LOCUS23777</name>
</gene>
<evidence type="ECO:0000256" key="2">
    <source>
        <dbReference type="ARBA" id="ARBA00004141"/>
    </source>
</evidence>
<reference evidence="13" key="1">
    <citation type="submission" date="2021-01" db="EMBL/GenBank/DDBJ databases">
        <authorList>
            <person name="Corre E."/>
            <person name="Pelletier E."/>
            <person name="Niang G."/>
            <person name="Scheremetjew M."/>
            <person name="Finn R."/>
            <person name="Kale V."/>
            <person name="Holt S."/>
            <person name="Cochrane G."/>
            <person name="Meng A."/>
            <person name="Brown T."/>
            <person name="Cohen L."/>
        </authorList>
    </citation>
    <scope>NUCLEOTIDE SEQUENCE</scope>
    <source>
        <strain evidence="13">CCMP3346</strain>
    </source>
</reference>
<feature type="transmembrane region" description="Helical" evidence="11">
    <location>
        <begin position="20"/>
        <end position="39"/>
    </location>
</feature>
<feature type="transmembrane region" description="Helical" evidence="11">
    <location>
        <begin position="113"/>
        <end position="137"/>
    </location>
</feature>
<dbReference type="PANTHER" id="PTHR15422">
    <property type="entry name" value="OS05G0565100 PROTEIN"/>
    <property type="match status" value="1"/>
</dbReference>
<dbReference type="GO" id="GO:0016020">
    <property type="term" value="C:membrane"/>
    <property type="evidence" value="ECO:0007669"/>
    <property type="project" value="UniProtKB-SubCell"/>
</dbReference>
<evidence type="ECO:0000256" key="11">
    <source>
        <dbReference type="SAM" id="Phobius"/>
    </source>
</evidence>
<protein>
    <recommendedName>
        <fullName evidence="12">Cytochrome b561 domain-containing protein</fullName>
    </recommendedName>
</protein>
<dbReference type="Pfam" id="PF03188">
    <property type="entry name" value="Cytochrom_B561"/>
    <property type="match status" value="1"/>
</dbReference>
<keyword evidence="7" id="KW-0249">Electron transport</keyword>
<evidence type="ECO:0000259" key="12">
    <source>
        <dbReference type="SMART" id="SM00665"/>
    </source>
</evidence>
<comment type="subcellular location">
    <subcellularLocation>
        <location evidence="2">Membrane</location>
        <topology evidence="2">Multi-pass membrane protein</topology>
    </subcellularLocation>
</comment>
<dbReference type="PANTHER" id="PTHR15422:SF45">
    <property type="entry name" value="CYTOCHROME B561 DOMAIN-CONTAINING PROTEIN"/>
    <property type="match status" value="1"/>
</dbReference>
<feature type="domain" description="Cytochrome b561" evidence="12">
    <location>
        <begin position="48"/>
        <end position="173"/>
    </location>
</feature>
<comment type="cofactor">
    <cofactor evidence="1">
        <name>heme b</name>
        <dbReference type="ChEBI" id="CHEBI:60344"/>
    </cofactor>
</comment>
<evidence type="ECO:0000256" key="9">
    <source>
        <dbReference type="ARBA" id="ARBA00023004"/>
    </source>
</evidence>
<evidence type="ECO:0000256" key="3">
    <source>
        <dbReference type="ARBA" id="ARBA00022448"/>
    </source>
</evidence>
<keyword evidence="8 11" id="KW-1133">Transmembrane helix</keyword>
<feature type="transmembrane region" description="Helical" evidence="11">
    <location>
        <begin position="81"/>
        <end position="101"/>
    </location>
</feature>
<dbReference type="AlphaFoldDB" id="A0A7S1KBC0"/>
<evidence type="ECO:0000256" key="1">
    <source>
        <dbReference type="ARBA" id="ARBA00001970"/>
    </source>
</evidence>
<accession>A0A7S1KBC0</accession>